<keyword evidence="1" id="KW-0547">Nucleotide-binding</keyword>
<dbReference type="InterPro" id="IPR011330">
    <property type="entry name" value="Glyco_hydro/deAcase_b/a-brl"/>
</dbReference>
<evidence type="ECO:0000313" key="2">
    <source>
        <dbReference type="EMBL" id="SDZ68243.1"/>
    </source>
</evidence>
<dbReference type="EC" id="3.5.2.9" evidence="1"/>
<dbReference type="PANTHER" id="PTHR30292">
    <property type="entry name" value="UNCHARACTERIZED PROTEIN YBGL-RELATED"/>
    <property type="match status" value="1"/>
</dbReference>
<dbReference type="CDD" id="cd10787">
    <property type="entry name" value="LamB_YcsF_like"/>
    <property type="match status" value="1"/>
</dbReference>
<accession>A0A1H3V0K9</accession>
<dbReference type="AlphaFoldDB" id="A0A1H3V0K9"/>
<dbReference type="NCBIfam" id="NF003814">
    <property type="entry name" value="PRK05406.1-3"/>
    <property type="match status" value="1"/>
</dbReference>
<dbReference type="PANTHER" id="PTHR30292:SF0">
    <property type="entry name" value="5-OXOPROLINASE SUBUNIT A"/>
    <property type="match status" value="1"/>
</dbReference>
<comment type="subunit">
    <text evidence="1">Forms a complex composed of PxpA, PxpB and PxpC.</text>
</comment>
<dbReference type="InterPro" id="IPR005501">
    <property type="entry name" value="LamB/YcsF/PxpA-like"/>
</dbReference>
<dbReference type="EMBL" id="FNPI01000033">
    <property type="protein sequence ID" value="SDZ68243.1"/>
    <property type="molecule type" value="Genomic_DNA"/>
</dbReference>
<keyword evidence="1" id="KW-0378">Hydrolase</keyword>
<comment type="catalytic activity">
    <reaction evidence="1">
        <text>5-oxo-L-proline + ATP + 2 H2O = L-glutamate + ADP + phosphate + H(+)</text>
        <dbReference type="Rhea" id="RHEA:10348"/>
        <dbReference type="ChEBI" id="CHEBI:15377"/>
        <dbReference type="ChEBI" id="CHEBI:15378"/>
        <dbReference type="ChEBI" id="CHEBI:29985"/>
        <dbReference type="ChEBI" id="CHEBI:30616"/>
        <dbReference type="ChEBI" id="CHEBI:43474"/>
        <dbReference type="ChEBI" id="CHEBI:58402"/>
        <dbReference type="ChEBI" id="CHEBI:456216"/>
        <dbReference type="EC" id="3.5.2.9"/>
    </reaction>
</comment>
<comment type="function">
    <text evidence="1">Catalyzes the cleavage of 5-oxoproline to form L-glutamate coupled to the hydrolysis of ATP to ADP and inorganic phosphate.</text>
</comment>
<keyword evidence="3" id="KW-1185">Reference proteome</keyword>
<gene>
    <name evidence="1" type="primary">pxpA</name>
    <name evidence="2" type="ORF">SAMN05421736_1339</name>
</gene>
<dbReference type="Gene3D" id="3.20.20.370">
    <property type="entry name" value="Glycoside hydrolase/deacetylase"/>
    <property type="match status" value="1"/>
</dbReference>
<dbReference type="GO" id="GO:0005524">
    <property type="term" value="F:ATP binding"/>
    <property type="evidence" value="ECO:0007669"/>
    <property type="project" value="UniProtKB-UniRule"/>
</dbReference>
<dbReference type="Pfam" id="PF03746">
    <property type="entry name" value="LamB_YcsF"/>
    <property type="match status" value="1"/>
</dbReference>
<protein>
    <recommendedName>
        <fullName evidence="1">5-oxoprolinase subunit A</fullName>
        <shortName evidence="1">5-OPase subunit A</shortName>
        <ecNumber evidence="1">3.5.2.9</ecNumber>
    </recommendedName>
    <alternativeName>
        <fullName evidence="1">5-oxoprolinase (ATP-hydrolyzing) subunit A</fullName>
    </alternativeName>
</protein>
<proteinExistence type="inferred from homology"/>
<dbReference type="NCBIfam" id="NF003816">
    <property type="entry name" value="PRK05406.1-5"/>
    <property type="match status" value="1"/>
</dbReference>
<evidence type="ECO:0000313" key="3">
    <source>
        <dbReference type="Proteomes" id="UP000198935"/>
    </source>
</evidence>
<dbReference type="GO" id="GO:0005975">
    <property type="term" value="P:carbohydrate metabolic process"/>
    <property type="evidence" value="ECO:0007669"/>
    <property type="project" value="InterPro"/>
</dbReference>
<comment type="similarity">
    <text evidence="1">Belongs to the LamB/PxpA family.</text>
</comment>
<dbReference type="Proteomes" id="UP000198935">
    <property type="component" value="Unassembled WGS sequence"/>
</dbReference>
<sequence length="252" mass="26638">MFIDINADVGESFGQYRIGNDEALLKQITSANIACGYHAGDHHVMHKTVQLAVGNRVAIGAHPGLPDLMGFGRRAMAVAKEDVFNMVVYQVGALQAFARLYGQEVAHVKPHGALYNMAATDMVIAEAIASAVKNIDSGLILFGLSGSALVEAGRDAGLGVAEEVFADRTYQPDGTLTPRSRPDAVIHDIGAAVSQAVRMVKEGTVIATDGSIVPIKADTICIHGDEPQAPAFAQQLRYQLANHGILVRKLGG</sequence>
<evidence type="ECO:0000256" key="1">
    <source>
        <dbReference type="HAMAP-Rule" id="MF_00691"/>
    </source>
</evidence>
<dbReference type="SUPFAM" id="SSF88713">
    <property type="entry name" value="Glycoside hydrolase/deacetylase"/>
    <property type="match status" value="1"/>
</dbReference>
<dbReference type="STRING" id="1503961.SAMN05421736_1339"/>
<name>A0A1H3V0K9_9BACI</name>
<dbReference type="GO" id="GO:0017168">
    <property type="term" value="F:5-oxoprolinase (ATP-hydrolyzing) activity"/>
    <property type="evidence" value="ECO:0007669"/>
    <property type="project" value="UniProtKB-UniRule"/>
</dbReference>
<reference evidence="3" key="1">
    <citation type="submission" date="2016-10" db="EMBL/GenBank/DDBJ databases">
        <authorList>
            <person name="Varghese N."/>
            <person name="Submissions S."/>
        </authorList>
    </citation>
    <scope>NUCLEOTIDE SEQUENCE [LARGE SCALE GENOMIC DNA]</scope>
    <source>
        <strain evidence="3">SP</strain>
    </source>
</reference>
<organism evidence="2 3">
    <name type="scientific">Evansella caseinilytica</name>
    <dbReference type="NCBI Taxonomy" id="1503961"/>
    <lineage>
        <taxon>Bacteria</taxon>
        <taxon>Bacillati</taxon>
        <taxon>Bacillota</taxon>
        <taxon>Bacilli</taxon>
        <taxon>Bacillales</taxon>
        <taxon>Bacillaceae</taxon>
        <taxon>Evansella</taxon>
    </lineage>
</organism>
<keyword evidence="1" id="KW-0067">ATP-binding</keyword>
<dbReference type="HAMAP" id="MF_00691">
    <property type="entry name" value="PxpA"/>
    <property type="match status" value="1"/>
</dbReference>
<dbReference type="OrthoDB" id="9773478at2"/>